<dbReference type="InterPro" id="IPR049730">
    <property type="entry name" value="SNF2/RAD54-like_C"/>
</dbReference>
<dbReference type="OrthoDB" id="9760715at2"/>
<dbReference type="PANTHER" id="PTHR10799">
    <property type="entry name" value="SNF2/RAD54 HELICASE FAMILY"/>
    <property type="match status" value="1"/>
</dbReference>
<evidence type="ECO:0000259" key="3">
    <source>
        <dbReference type="PROSITE" id="PS51192"/>
    </source>
</evidence>
<dbReference type="RefSeq" id="WP_109943856.1">
    <property type="nucleotide sequence ID" value="NZ_QGGF01000473.1"/>
</dbReference>
<feature type="domain" description="Helicase ATP-binding" evidence="3">
    <location>
        <begin position="295"/>
        <end position="453"/>
    </location>
</feature>
<evidence type="ECO:0000256" key="1">
    <source>
        <dbReference type="ARBA" id="ARBA00022801"/>
    </source>
</evidence>
<dbReference type="PROSITE" id="PS51194">
    <property type="entry name" value="HELICASE_CTER"/>
    <property type="match status" value="1"/>
</dbReference>
<dbReference type="InterPro" id="IPR038718">
    <property type="entry name" value="SNF2-like_sf"/>
</dbReference>
<dbReference type="CDD" id="cd18793">
    <property type="entry name" value="SF2_C_SNF"/>
    <property type="match status" value="1"/>
</dbReference>
<dbReference type="Pfam" id="PF00176">
    <property type="entry name" value="SNF2-rel_dom"/>
    <property type="match status" value="1"/>
</dbReference>
<dbReference type="EMBL" id="QGSV01000108">
    <property type="protein sequence ID" value="PWU50463.1"/>
    <property type="molecule type" value="Genomic_DNA"/>
</dbReference>
<protein>
    <submittedName>
        <fullName evidence="5">Helicase SNF2</fullName>
    </submittedName>
</protein>
<dbReference type="PROSITE" id="PS51192">
    <property type="entry name" value="HELICASE_ATP_BIND_1"/>
    <property type="match status" value="1"/>
</dbReference>
<name>A0A317KBP1_9ACTN</name>
<gene>
    <name evidence="5" type="ORF">DLJ46_07010</name>
</gene>
<feature type="domain" description="Helicase C-terminal" evidence="4">
    <location>
        <begin position="537"/>
        <end position="686"/>
    </location>
</feature>
<reference evidence="6" key="1">
    <citation type="submission" date="2018-05" db="EMBL/GenBank/DDBJ databases">
        <title>Micromonospora globispora sp. nov. and Micromonospora rugosa sp. nov., isolated from marine sediment.</title>
        <authorList>
            <person name="Carro L."/>
            <person name="Aysel V."/>
            <person name="Cetin D."/>
            <person name="Igual J.M."/>
            <person name="Klenk H.-P."/>
            <person name="Trujillo M.E."/>
            <person name="Sahin N."/>
        </authorList>
    </citation>
    <scope>NUCLEOTIDE SEQUENCE [LARGE SCALE GENOMIC DNA]</scope>
    <source>
        <strain evidence="6">S2904</strain>
    </source>
</reference>
<dbReference type="Gene3D" id="3.40.50.300">
    <property type="entry name" value="P-loop containing nucleotide triphosphate hydrolases"/>
    <property type="match status" value="1"/>
</dbReference>
<sequence length="737" mass="79949">MTAPSRRETRALLARAAEAQADAEAIVETVSSARAKAVEAYAIAREPQVWTAIGKMSIETVKDTVDGRARLDELPAHSIYSVADLLRAGPDRLIGVPGIGKGTARKSIHAAEQLKRAAQDSLQFRIEFDPKNPDMTRLLRALANWGAVWHAAGVHEADAGRVASELATQRPIAEPTGAGRLRRLFMRAGDKAIADDAARRVRAMLDTAESTGQRRAAQEVRAVRTPSDEQVWRDFEQHSADYYGLLSQVVGLGGDVAASEGYLPADIVERVGAQQLDTSRLNDSLRLRGYQSFGARFALVQRRVVLGDEMGLGKTVQAIATMAHLAARGATHFLVVCPASVLINWAREIARHSTIPAISLHGNGRARAAARWRDEGGVGVVTFGALGALGLPPPRPALLVVDEAHYVKNPNAKRSQAVNRVAAESNRVLFLTGTPMENRIDEFRALIEHLRPEIAAGMGPEHAAISVEAFRRAAAPVYLRRNQPDVLTELPDLVQVDEWEEFGAEDGAAYRVAVREGNFMAMRRAAFAVRQPHHSAKLTRLLELAREAMANDRNVVVFSYFRDVLAVVYAALGTDACGPITGSTPVADRQRIVDEFTAAPKPAVLVCQIEAAGVGVNIQAASVVILCEPQVKPSIEAQAIARAHRMGQVRTVQVHRLLIADSVDERMIELLGSKAQLFDAYVRHSTIAQAAPGAVDISEVQLARMIVAEEQQRLVGTPEPPRRLVTTTTSAQHTRPQ</sequence>
<dbReference type="Gene3D" id="1.10.150.20">
    <property type="entry name" value="5' to 3' exonuclease, C-terminal subdomain"/>
    <property type="match status" value="1"/>
</dbReference>
<dbReference type="Gene3D" id="3.40.50.10810">
    <property type="entry name" value="Tandem AAA-ATPase domain"/>
    <property type="match status" value="1"/>
</dbReference>
<dbReference type="SMART" id="SM00490">
    <property type="entry name" value="HELICc"/>
    <property type="match status" value="1"/>
</dbReference>
<keyword evidence="5" id="KW-0347">Helicase</keyword>
<dbReference type="CDD" id="cd17919">
    <property type="entry name" value="DEXHc_Snf"/>
    <property type="match status" value="1"/>
</dbReference>
<feature type="compositionally biased region" description="Polar residues" evidence="2">
    <location>
        <begin position="725"/>
        <end position="737"/>
    </location>
</feature>
<dbReference type="SUPFAM" id="SSF52540">
    <property type="entry name" value="P-loop containing nucleoside triphosphate hydrolases"/>
    <property type="match status" value="2"/>
</dbReference>
<dbReference type="InterPro" id="IPR000330">
    <property type="entry name" value="SNF2_N"/>
</dbReference>
<keyword evidence="5" id="KW-0547">Nucleotide-binding</keyword>
<proteinExistence type="predicted"/>
<keyword evidence="5" id="KW-0067">ATP-binding</keyword>
<dbReference type="GO" id="GO:0016787">
    <property type="term" value="F:hydrolase activity"/>
    <property type="evidence" value="ECO:0007669"/>
    <property type="project" value="UniProtKB-KW"/>
</dbReference>
<dbReference type="Pfam" id="PF00271">
    <property type="entry name" value="Helicase_C"/>
    <property type="match status" value="1"/>
</dbReference>
<dbReference type="InterPro" id="IPR014001">
    <property type="entry name" value="Helicase_ATP-bd"/>
</dbReference>
<dbReference type="Proteomes" id="UP000245683">
    <property type="component" value="Unassembled WGS sequence"/>
</dbReference>
<dbReference type="InterPro" id="IPR001650">
    <property type="entry name" value="Helicase_C-like"/>
</dbReference>
<comment type="caution">
    <text evidence="5">The sequence shown here is derived from an EMBL/GenBank/DDBJ whole genome shotgun (WGS) entry which is preliminary data.</text>
</comment>
<evidence type="ECO:0000256" key="2">
    <source>
        <dbReference type="SAM" id="MobiDB-lite"/>
    </source>
</evidence>
<dbReference type="GO" id="GO:0004386">
    <property type="term" value="F:helicase activity"/>
    <property type="evidence" value="ECO:0007669"/>
    <property type="project" value="UniProtKB-KW"/>
</dbReference>
<feature type="region of interest" description="Disordered" evidence="2">
    <location>
        <begin position="716"/>
        <end position="737"/>
    </location>
</feature>
<keyword evidence="1" id="KW-0378">Hydrolase</keyword>
<dbReference type="InterPro" id="IPR027417">
    <property type="entry name" value="P-loop_NTPase"/>
</dbReference>
<evidence type="ECO:0000259" key="4">
    <source>
        <dbReference type="PROSITE" id="PS51194"/>
    </source>
</evidence>
<keyword evidence="6" id="KW-1185">Reference proteome</keyword>
<evidence type="ECO:0000313" key="6">
    <source>
        <dbReference type="Proteomes" id="UP000245683"/>
    </source>
</evidence>
<evidence type="ECO:0000313" key="5">
    <source>
        <dbReference type="EMBL" id="PWU50463.1"/>
    </source>
</evidence>
<organism evidence="5 6">
    <name type="scientific">Micromonospora globispora</name>
    <dbReference type="NCBI Taxonomy" id="1450148"/>
    <lineage>
        <taxon>Bacteria</taxon>
        <taxon>Bacillati</taxon>
        <taxon>Actinomycetota</taxon>
        <taxon>Actinomycetes</taxon>
        <taxon>Micromonosporales</taxon>
        <taxon>Micromonosporaceae</taxon>
        <taxon>Micromonospora</taxon>
    </lineage>
</organism>
<dbReference type="GO" id="GO:0005524">
    <property type="term" value="F:ATP binding"/>
    <property type="evidence" value="ECO:0007669"/>
    <property type="project" value="InterPro"/>
</dbReference>
<dbReference type="AlphaFoldDB" id="A0A317KBP1"/>
<accession>A0A317KBP1</accession>
<dbReference type="SMART" id="SM00487">
    <property type="entry name" value="DEXDc"/>
    <property type="match status" value="1"/>
</dbReference>